<evidence type="ECO:0000256" key="11">
    <source>
        <dbReference type="ARBA" id="ARBA00022958"/>
    </source>
</evidence>
<dbReference type="GO" id="GO:0005524">
    <property type="term" value="F:ATP binding"/>
    <property type="evidence" value="ECO:0007669"/>
    <property type="project" value="UniProtKB-KW"/>
</dbReference>
<dbReference type="SFLD" id="SFLDF00027">
    <property type="entry name" value="p-type_atpase"/>
    <property type="match status" value="1"/>
</dbReference>
<comment type="similarity">
    <text evidence="2 20">Belongs to the cation transport ATPase (P-type) (TC 3.A.3) family. Type IIC subfamily.</text>
</comment>
<evidence type="ECO:0000259" key="22">
    <source>
        <dbReference type="SMART" id="SM00831"/>
    </source>
</evidence>
<dbReference type="InterPro" id="IPR023214">
    <property type="entry name" value="HAD_sf"/>
</dbReference>
<dbReference type="PRINTS" id="PR00119">
    <property type="entry name" value="CATATPASE"/>
</dbReference>
<evidence type="ECO:0000256" key="3">
    <source>
        <dbReference type="ARBA" id="ARBA00022448"/>
    </source>
</evidence>
<dbReference type="OMA" id="HANTWIE"/>
<evidence type="ECO:0000256" key="8">
    <source>
        <dbReference type="ARBA" id="ARBA00022692"/>
    </source>
</evidence>
<dbReference type="SUPFAM" id="SSF81653">
    <property type="entry name" value="Calcium ATPase, transduction domain A"/>
    <property type="match status" value="1"/>
</dbReference>
<dbReference type="InterPro" id="IPR050510">
    <property type="entry name" value="Cation_transp_ATPase_P-type"/>
</dbReference>
<dbReference type="SMART" id="SM00831">
    <property type="entry name" value="Cation_ATPase_N"/>
    <property type="match status" value="1"/>
</dbReference>
<dbReference type="GO" id="GO:0005886">
    <property type="term" value="C:plasma membrane"/>
    <property type="evidence" value="ECO:0007669"/>
    <property type="project" value="UniProtKB-SubCell"/>
</dbReference>
<keyword evidence="6" id="KW-0597">Phosphoprotein</keyword>
<dbReference type="GO" id="GO:0036376">
    <property type="term" value="P:sodium ion export across plasma membrane"/>
    <property type="evidence" value="ECO:0007669"/>
    <property type="project" value="TreeGrafter"/>
</dbReference>
<evidence type="ECO:0000313" key="23">
    <source>
        <dbReference type="EMBL" id="TRY70575.1"/>
    </source>
</evidence>
<dbReference type="InterPro" id="IPR023298">
    <property type="entry name" value="ATPase_P-typ_TM_dom_sf"/>
</dbReference>
<dbReference type="Pfam" id="PF00689">
    <property type="entry name" value="Cation_ATPase_C"/>
    <property type="match status" value="1"/>
</dbReference>
<feature type="transmembrane region" description="Helical" evidence="20">
    <location>
        <begin position="319"/>
        <end position="343"/>
    </location>
</feature>
<keyword evidence="13 20" id="KW-1133">Transmembrane helix</keyword>
<feature type="region of interest" description="Disordered" evidence="21">
    <location>
        <begin position="1"/>
        <end position="31"/>
    </location>
</feature>
<keyword evidence="4" id="KW-1003">Cell membrane</keyword>
<dbReference type="GO" id="GO:1902600">
    <property type="term" value="P:proton transmembrane transport"/>
    <property type="evidence" value="ECO:0007669"/>
    <property type="project" value="TreeGrafter"/>
</dbReference>
<keyword evidence="3 20" id="KW-0813">Transport</keyword>
<keyword evidence="14" id="KW-0915">Sodium</keyword>
<dbReference type="SUPFAM" id="SSF56784">
    <property type="entry name" value="HAD-like"/>
    <property type="match status" value="1"/>
</dbReference>
<keyword evidence="24" id="KW-1185">Reference proteome</keyword>
<dbReference type="GO" id="GO:0016887">
    <property type="term" value="F:ATP hydrolysis activity"/>
    <property type="evidence" value="ECO:0007669"/>
    <property type="project" value="InterPro"/>
</dbReference>
<dbReference type="PANTHER" id="PTHR43294:SF13">
    <property type="entry name" value="SODIUM_POTASSIUM-TRANSPORTING ATPASE SUBUNIT ALPHA"/>
    <property type="match status" value="1"/>
</dbReference>
<protein>
    <recommendedName>
        <fullName evidence="20">Sodium/potassium-transporting ATPase subunit alpha</fullName>
    </recommendedName>
</protein>
<feature type="transmembrane region" description="Helical" evidence="20">
    <location>
        <begin position="790"/>
        <end position="811"/>
    </location>
</feature>
<dbReference type="GO" id="GO:0030007">
    <property type="term" value="P:intracellular potassium ion homeostasis"/>
    <property type="evidence" value="ECO:0007669"/>
    <property type="project" value="TreeGrafter"/>
</dbReference>
<evidence type="ECO:0000256" key="9">
    <source>
        <dbReference type="ARBA" id="ARBA00022741"/>
    </source>
</evidence>
<evidence type="ECO:0000256" key="7">
    <source>
        <dbReference type="ARBA" id="ARBA00022607"/>
    </source>
</evidence>
<evidence type="ECO:0000256" key="6">
    <source>
        <dbReference type="ARBA" id="ARBA00022553"/>
    </source>
</evidence>
<dbReference type="GO" id="GO:0046872">
    <property type="term" value="F:metal ion binding"/>
    <property type="evidence" value="ECO:0007669"/>
    <property type="project" value="UniProtKB-KW"/>
</dbReference>
<evidence type="ECO:0000256" key="10">
    <source>
        <dbReference type="ARBA" id="ARBA00022840"/>
    </source>
</evidence>
<feature type="transmembrane region" description="Helical" evidence="20">
    <location>
        <begin position="999"/>
        <end position="1018"/>
    </location>
</feature>
<feature type="transmembrane region" description="Helical" evidence="20">
    <location>
        <begin position="860"/>
        <end position="891"/>
    </location>
</feature>
<sequence length="1040" mass="114785">MYADDDNDSYHEATEGRDGIRDDNRTATGTVKSYRKTPFASKYTSRATLNRGENAFSPVVPIDPRQAIEDEHRLLLHELFARLITDPQMGLSHVQATANLELHGPNDIGTILEVPAWVRFSKSLFGGSSIILWMGVVLSFANYSIEVGKQEYPPVENVVLGVALLIVISITGILSFIQETKSASLIRHREAVMPETSKVIREGEEQEVASDELVIGDIILLGIGERIPADCRVLESNSFMVDNASLTGESEPLERDIHCTNDDLLLTKNMIFRNTYAVQGNCKAVVIRTGLNTIVGRMTEMTAANPKEATLISRELASFIHLATGVGIYMGVFFFIISFLLGYFWIDSILFLIGIIVANVPEGLLAVVTISLSVTAKRLMRRNCIVKNLETIETLGATSIILCDKTGTLTRNMATVAHVWFDNEIGEVDTGTDDRPAVSFDLQSSAWKNMARIAVLCNRAEFVGAGGDDREVLGTAIDSALLRNIEAVEGQSGTFRSLHPKVCEIPFNPIIKFQLSIHECHDYQQKGYLVTLVGDPEAILNRCSSAYVNGQERSIGDDYIAAFRYACTELGGLGERLVALADSRLSPQKYPPGFAFDSNNINFPLTGFRLIGIMSLIDPPRASVPDSIAKCQAAGIKVIMMTGDHPSTAKAIAKSVGILSLDQDPLEKNTLMNNSESCLITGEEMQEMSPEELENALMHHHEIILAGLSSEQKLDVVEACQRLGAIVAVTGDGVNDAAALRKADVGIAMGPGGTDIAKDAADVILMDNNFSSIVIAIEEGRIMFDNLRKMFFYTLASNMGELVPFVMFLFAQIPLPLGVLAVLCIDLGTDLLPGISLAFEEEETMYEAMKRGPRNPISDGIVTETMIFTSYGHVGLIQGAAGLFTYCVIMAENGFWPSNLVGIRTEWDSRAINDLKDTYGQEWTYEDRKNLEYSCHAGVFFSIVAMQWITLIISRTRKLSIFQRGMGNWVANFSIFFETCLAFLLIYMPGLNQGLQLQYLFPLSWFPPLPFLIILFVYEEMKKAYVRKHANTWIEHETCI</sequence>
<evidence type="ECO:0000256" key="12">
    <source>
        <dbReference type="ARBA" id="ARBA00022967"/>
    </source>
</evidence>
<comment type="subunit">
    <text evidence="19">The sodium/potassium-transporting ATPase is composed of a catalytic alpha subunit, an auxiliary non-catalytic beta subunit and an additional regulatory subunit.</text>
</comment>
<evidence type="ECO:0000256" key="5">
    <source>
        <dbReference type="ARBA" id="ARBA00022538"/>
    </source>
</evidence>
<dbReference type="InterPro" id="IPR059000">
    <property type="entry name" value="ATPase_P-type_domA"/>
</dbReference>
<dbReference type="FunFam" id="1.20.1110.10:FF:000095">
    <property type="entry name" value="Sodium/potassium-transporting ATPase subunit alpha-1"/>
    <property type="match status" value="1"/>
</dbReference>
<evidence type="ECO:0000256" key="20">
    <source>
        <dbReference type="RuleBase" id="RU362084"/>
    </source>
</evidence>
<evidence type="ECO:0000256" key="2">
    <source>
        <dbReference type="ARBA" id="ARBA00006934"/>
    </source>
</evidence>
<evidence type="ECO:0000256" key="19">
    <source>
        <dbReference type="ARBA" id="ARBA00038795"/>
    </source>
</evidence>
<dbReference type="NCBIfam" id="TIGR01494">
    <property type="entry name" value="ATPase_P-type"/>
    <property type="match status" value="2"/>
</dbReference>
<dbReference type="PRINTS" id="PR00121">
    <property type="entry name" value="NAKATPASE"/>
</dbReference>
<dbReference type="GO" id="GO:1990573">
    <property type="term" value="P:potassium ion import across plasma membrane"/>
    <property type="evidence" value="ECO:0007669"/>
    <property type="project" value="TreeGrafter"/>
</dbReference>
<dbReference type="InterPro" id="IPR001757">
    <property type="entry name" value="P_typ_ATPase"/>
</dbReference>
<proteinExistence type="inferred from homology"/>
<dbReference type="PANTHER" id="PTHR43294">
    <property type="entry name" value="SODIUM/POTASSIUM-TRANSPORTING ATPASE SUBUNIT ALPHA"/>
    <property type="match status" value="1"/>
</dbReference>
<feature type="transmembrane region" description="Helical" evidence="20">
    <location>
        <begin position="349"/>
        <end position="372"/>
    </location>
</feature>
<keyword evidence="12" id="KW-1278">Translocase</keyword>
<dbReference type="InterPro" id="IPR023299">
    <property type="entry name" value="ATPase_P-typ_cyto_dom_N"/>
</dbReference>
<dbReference type="GO" id="GO:0005391">
    <property type="term" value="F:P-type sodium:potassium-exchanging transporter activity"/>
    <property type="evidence" value="ECO:0007669"/>
    <property type="project" value="TreeGrafter"/>
</dbReference>
<evidence type="ECO:0000256" key="13">
    <source>
        <dbReference type="ARBA" id="ARBA00022989"/>
    </source>
</evidence>
<evidence type="ECO:0000256" key="21">
    <source>
        <dbReference type="SAM" id="MobiDB-lite"/>
    </source>
</evidence>
<evidence type="ECO:0000256" key="4">
    <source>
        <dbReference type="ARBA" id="ARBA00022475"/>
    </source>
</evidence>
<keyword evidence="17" id="KW-0739">Sodium transport</keyword>
<keyword evidence="8 20" id="KW-0812">Transmembrane</keyword>
<dbReference type="SFLD" id="SFLDS00003">
    <property type="entry name" value="Haloacid_Dehalogenase"/>
    <property type="match status" value="1"/>
</dbReference>
<gene>
    <name evidence="23" type="ORF">TCAL_08725</name>
</gene>
<dbReference type="EMBL" id="VCGU01000009">
    <property type="protein sequence ID" value="TRY70575.1"/>
    <property type="molecule type" value="Genomic_DNA"/>
</dbReference>
<keyword evidence="9 20" id="KW-0547">Nucleotide-binding</keyword>
<dbReference type="InterPro" id="IPR005775">
    <property type="entry name" value="P-type_ATPase_IIC"/>
</dbReference>
<dbReference type="NCBIfam" id="TIGR01106">
    <property type="entry name" value="ATPase-IIC_X-K"/>
    <property type="match status" value="1"/>
</dbReference>
<dbReference type="SUPFAM" id="SSF81665">
    <property type="entry name" value="Calcium ATPase, transmembrane domain M"/>
    <property type="match status" value="1"/>
</dbReference>
<dbReference type="FunFam" id="3.40.50.1000:FF:000083">
    <property type="entry name" value="Sodium/potassium-transporting ATPase subunit alpha"/>
    <property type="match status" value="1"/>
</dbReference>
<keyword evidence="15 20" id="KW-0406">Ion transport</keyword>
<dbReference type="InterPro" id="IPR018303">
    <property type="entry name" value="ATPase_P-typ_P_site"/>
</dbReference>
<reference evidence="23 24" key="1">
    <citation type="journal article" date="2018" name="Nat. Ecol. Evol.">
        <title>Genomic signatures of mitonuclear coevolution across populations of Tigriopus californicus.</title>
        <authorList>
            <person name="Barreto F.S."/>
            <person name="Watson E.T."/>
            <person name="Lima T.G."/>
            <person name="Willett C.S."/>
            <person name="Edmands S."/>
            <person name="Li W."/>
            <person name="Burton R.S."/>
        </authorList>
    </citation>
    <scope>NUCLEOTIDE SEQUENCE [LARGE SCALE GENOMIC DNA]</scope>
    <source>
        <strain evidence="23 24">San Diego</strain>
    </source>
</reference>
<comment type="function">
    <text evidence="18">This is the catalytic component of the active enzyme, which catalyzes the hydrolysis of ATP coupled with the exchange of sodium and potassium ions across the plasma membrane. This action creates the electrochemical gradient of sodium and potassium ions, providing the energy for active transport of various nutrients.</text>
</comment>
<dbReference type="InterPro" id="IPR004014">
    <property type="entry name" value="ATPase_P-typ_cation-transptr_N"/>
</dbReference>
<feature type="transmembrane region" description="Helical" evidence="20">
    <location>
        <begin position="817"/>
        <end position="839"/>
    </location>
</feature>
<dbReference type="STRING" id="6832.A0A553NYT3"/>
<dbReference type="InterPro" id="IPR044492">
    <property type="entry name" value="P_typ_ATPase_HD_dom"/>
</dbReference>
<name>A0A553NYT3_TIGCA</name>
<keyword evidence="7" id="KW-0740">Sodium/potassium transport</keyword>
<feature type="compositionally biased region" description="Basic and acidic residues" evidence="21">
    <location>
        <begin position="8"/>
        <end position="25"/>
    </location>
</feature>
<evidence type="ECO:0000256" key="14">
    <source>
        <dbReference type="ARBA" id="ARBA00023053"/>
    </source>
</evidence>
<dbReference type="AlphaFoldDB" id="A0A553NYT3"/>
<evidence type="ECO:0000313" key="24">
    <source>
        <dbReference type="Proteomes" id="UP000318571"/>
    </source>
</evidence>
<dbReference type="SUPFAM" id="SSF81660">
    <property type="entry name" value="Metal cation-transporting ATPase, ATP-binding domain N"/>
    <property type="match status" value="1"/>
</dbReference>
<keyword evidence="20" id="KW-0479">Metal-binding</keyword>
<organism evidence="23 24">
    <name type="scientific">Tigriopus californicus</name>
    <name type="common">Marine copepod</name>
    <dbReference type="NCBI Taxonomy" id="6832"/>
    <lineage>
        <taxon>Eukaryota</taxon>
        <taxon>Metazoa</taxon>
        <taxon>Ecdysozoa</taxon>
        <taxon>Arthropoda</taxon>
        <taxon>Crustacea</taxon>
        <taxon>Multicrustacea</taxon>
        <taxon>Hexanauplia</taxon>
        <taxon>Copepoda</taxon>
        <taxon>Harpacticoida</taxon>
        <taxon>Harpacticidae</taxon>
        <taxon>Tigriopus</taxon>
    </lineage>
</organism>
<keyword evidence="16 20" id="KW-0472">Membrane</keyword>
<feature type="transmembrane region" description="Helical" evidence="20">
    <location>
        <begin position="124"/>
        <end position="145"/>
    </location>
</feature>
<evidence type="ECO:0000256" key="1">
    <source>
        <dbReference type="ARBA" id="ARBA00004651"/>
    </source>
</evidence>
<comment type="subcellular location">
    <subcellularLocation>
        <location evidence="1 20">Cell membrane</location>
        <topology evidence="1 20">Multi-pass membrane protein</topology>
    </subcellularLocation>
</comment>
<feature type="transmembrane region" description="Helical" evidence="20">
    <location>
        <begin position="937"/>
        <end position="954"/>
    </location>
</feature>
<dbReference type="Pfam" id="PF00122">
    <property type="entry name" value="E1-E2_ATPase"/>
    <property type="match status" value="1"/>
</dbReference>
<dbReference type="Pfam" id="PF00690">
    <property type="entry name" value="Cation_ATPase_N"/>
    <property type="match status" value="1"/>
</dbReference>
<keyword evidence="10 20" id="KW-0067">ATP-binding</keyword>
<dbReference type="Gene3D" id="3.40.50.1000">
    <property type="entry name" value="HAD superfamily/HAD-like"/>
    <property type="match status" value="1"/>
</dbReference>
<evidence type="ECO:0000256" key="16">
    <source>
        <dbReference type="ARBA" id="ARBA00023136"/>
    </source>
</evidence>
<keyword evidence="5 20" id="KW-0633">Potassium transport</keyword>
<dbReference type="Gene3D" id="2.70.150.10">
    <property type="entry name" value="Calcium-transporting ATPase, cytoplasmic transduction domain A"/>
    <property type="match status" value="1"/>
</dbReference>
<dbReference type="OrthoDB" id="158672at2759"/>
<dbReference type="Pfam" id="PF13246">
    <property type="entry name" value="Cation_ATPase"/>
    <property type="match status" value="1"/>
</dbReference>
<feature type="domain" description="Cation-transporting P-type ATPase N-terminal" evidence="22">
    <location>
        <begin position="70"/>
        <end position="144"/>
    </location>
</feature>
<comment type="caution">
    <text evidence="23">The sequence shown here is derived from an EMBL/GenBank/DDBJ whole genome shotgun (WGS) entry which is preliminary data.</text>
</comment>
<evidence type="ECO:0000256" key="15">
    <source>
        <dbReference type="ARBA" id="ARBA00023065"/>
    </source>
</evidence>
<accession>A0A553NYT3</accession>
<dbReference type="InterPro" id="IPR036412">
    <property type="entry name" value="HAD-like_sf"/>
</dbReference>
<dbReference type="Proteomes" id="UP000318571">
    <property type="component" value="Chromosome 9"/>
</dbReference>
<feature type="transmembrane region" description="Helical" evidence="20">
    <location>
        <begin position="157"/>
        <end position="177"/>
    </location>
</feature>
<dbReference type="InterPro" id="IPR006068">
    <property type="entry name" value="ATPase_P-typ_cation-transptr_C"/>
</dbReference>
<dbReference type="SFLD" id="SFLDG00002">
    <property type="entry name" value="C1.7:_P-type_atpase_like"/>
    <property type="match status" value="1"/>
</dbReference>
<evidence type="ECO:0000256" key="18">
    <source>
        <dbReference type="ARBA" id="ARBA00037422"/>
    </source>
</evidence>
<keyword evidence="11 20" id="KW-0630">Potassium</keyword>
<dbReference type="InterPro" id="IPR008250">
    <property type="entry name" value="ATPase_P-typ_transduc_dom_A_sf"/>
</dbReference>
<dbReference type="Gene3D" id="3.40.1110.10">
    <property type="entry name" value="Calcium-transporting ATPase, cytoplasmic domain N"/>
    <property type="match status" value="1"/>
</dbReference>
<dbReference type="GO" id="GO:0006883">
    <property type="term" value="P:intracellular sodium ion homeostasis"/>
    <property type="evidence" value="ECO:0007669"/>
    <property type="project" value="TreeGrafter"/>
</dbReference>
<dbReference type="PROSITE" id="PS00154">
    <property type="entry name" value="ATPASE_E1_E2"/>
    <property type="match status" value="1"/>
</dbReference>
<evidence type="ECO:0000256" key="17">
    <source>
        <dbReference type="ARBA" id="ARBA00023201"/>
    </source>
</evidence>
<feature type="transmembrane region" description="Helical" evidence="20">
    <location>
        <begin position="966"/>
        <end position="987"/>
    </location>
</feature>
<dbReference type="Gene3D" id="1.20.1110.10">
    <property type="entry name" value="Calcium-transporting ATPase, transmembrane domain"/>
    <property type="match status" value="1"/>
</dbReference>